<dbReference type="AlphaFoldDB" id="A0AAQ3JXS4"/>
<protein>
    <recommendedName>
        <fullName evidence="6">GDT1 family protein</fullName>
    </recommendedName>
</protein>
<dbReference type="PANTHER" id="PTHR12608">
    <property type="entry name" value="TRANSMEMBRANE PROTEIN HTP-1 RELATED"/>
    <property type="match status" value="1"/>
</dbReference>
<dbReference type="PROSITE" id="PS01214">
    <property type="entry name" value="UPF0016"/>
    <property type="match status" value="1"/>
</dbReference>
<dbReference type="GO" id="GO:0005794">
    <property type="term" value="C:Golgi apparatus"/>
    <property type="evidence" value="ECO:0007669"/>
    <property type="project" value="TreeGrafter"/>
</dbReference>
<dbReference type="GO" id="GO:0015085">
    <property type="term" value="F:calcium ion transmembrane transporter activity"/>
    <property type="evidence" value="ECO:0007669"/>
    <property type="project" value="TreeGrafter"/>
</dbReference>
<feature type="transmembrane region" description="Helical" evidence="6">
    <location>
        <begin position="128"/>
        <end position="153"/>
    </location>
</feature>
<keyword evidence="5 6" id="KW-0472">Membrane</keyword>
<evidence type="ECO:0000256" key="2">
    <source>
        <dbReference type="ARBA" id="ARBA00009190"/>
    </source>
</evidence>
<dbReference type="EMBL" id="CP136891">
    <property type="protein sequence ID" value="WOK98097.1"/>
    <property type="molecule type" value="Genomic_DNA"/>
</dbReference>
<comment type="subcellular location">
    <subcellularLocation>
        <location evidence="1 6">Membrane</location>
        <topology evidence="1 6">Multi-pass membrane protein</topology>
    </subcellularLocation>
</comment>
<name>A0AAQ3JXS4_9LILI</name>
<evidence type="ECO:0000256" key="3">
    <source>
        <dbReference type="ARBA" id="ARBA00022692"/>
    </source>
</evidence>
<dbReference type="Pfam" id="PF01169">
    <property type="entry name" value="GDT1"/>
    <property type="match status" value="2"/>
</dbReference>
<feature type="transmembrane region" description="Helical" evidence="6">
    <location>
        <begin position="288"/>
        <end position="309"/>
    </location>
</feature>
<feature type="transmembrane region" description="Helical" evidence="6">
    <location>
        <begin position="256"/>
        <end position="276"/>
    </location>
</feature>
<evidence type="ECO:0000256" key="1">
    <source>
        <dbReference type="ARBA" id="ARBA00004141"/>
    </source>
</evidence>
<dbReference type="GO" id="GO:0032468">
    <property type="term" value="P:Golgi calcium ion homeostasis"/>
    <property type="evidence" value="ECO:0007669"/>
    <property type="project" value="TreeGrafter"/>
</dbReference>
<evidence type="ECO:0000256" key="6">
    <source>
        <dbReference type="RuleBase" id="RU365102"/>
    </source>
</evidence>
<gene>
    <name evidence="7" type="ORF">Cni_G06807</name>
</gene>
<feature type="transmembrane region" description="Helical" evidence="6">
    <location>
        <begin position="212"/>
        <end position="236"/>
    </location>
</feature>
<dbReference type="Proteomes" id="UP001327560">
    <property type="component" value="Chromosome 2"/>
</dbReference>
<reference evidence="7 8" key="1">
    <citation type="submission" date="2023-10" db="EMBL/GenBank/DDBJ databases">
        <title>Chromosome-scale genome assembly provides insights into flower coloration mechanisms of Canna indica.</title>
        <authorList>
            <person name="Li C."/>
        </authorList>
    </citation>
    <scope>NUCLEOTIDE SEQUENCE [LARGE SCALE GENOMIC DNA]</scope>
    <source>
        <tissue evidence="7">Flower</tissue>
    </source>
</reference>
<dbReference type="GO" id="GO:0005384">
    <property type="term" value="F:manganese ion transmembrane transporter activity"/>
    <property type="evidence" value="ECO:0007669"/>
    <property type="project" value="TreeGrafter"/>
</dbReference>
<evidence type="ECO:0000256" key="4">
    <source>
        <dbReference type="ARBA" id="ARBA00022989"/>
    </source>
</evidence>
<dbReference type="GO" id="GO:0032472">
    <property type="term" value="P:Golgi calcium ion transport"/>
    <property type="evidence" value="ECO:0007669"/>
    <property type="project" value="TreeGrafter"/>
</dbReference>
<dbReference type="InterPro" id="IPR001727">
    <property type="entry name" value="GDT1-like"/>
</dbReference>
<feature type="transmembrane region" description="Helical" evidence="6">
    <location>
        <begin position="97"/>
        <end position="121"/>
    </location>
</feature>
<keyword evidence="3 6" id="KW-0812">Transmembrane</keyword>
<evidence type="ECO:0000313" key="8">
    <source>
        <dbReference type="Proteomes" id="UP001327560"/>
    </source>
</evidence>
<sequence length="310" mass="32471">MKRYPDNSIGKETSEFMETGDGNHLMEIIFGIGTKSSSCKIQSCKLSQSPPFDLRKALQFGFLIGLFSFQASQQAIAGTEFAGLQPYIGDLGDISTGFASAFLLIFFSELGDKTFFIAALLAARNSGVVTFLGTFGALAAMSIVSVVLGRTFHYIDDALPFRFGEIDFPIDDFAAVCLLVYFGVTTLLDAASGDGQQATEEQKEAELAISEFSGDGAGIMAAASTVISTFVLVFVAEWGDKSFFSTIALAAASSPLGVIAGALAGHAVATLLAVLGGSLLGTFVSEKVIAYVGGTLFLVFAAVTLVEIVN</sequence>
<dbReference type="PANTHER" id="PTHR12608:SF6">
    <property type="entry name" value="PROTEIN PAM71, CHLOROPLASTIC"/>
    <property type="match status" value="1"/>
</dbReference>
<evidence type="ECO:0000313" key="7">
    <source>
        <dbReference type="EMBL" id="WOK98097.1"/>
    </source>
</evidence>
<comment type="similarity">
    <text evidence="2 6">Belongs to the GDT1 family.</text>
</comment>
<dbReference type="InterPro" id="IPR049555">
    <property type="entry name" value="GDT1-like_CS"/>
</dbReference>
<keyword evidence="8" id="KW-1185">Reference proteome</keyword>
<dbReference type="GO" id="GO:0009535">
    <property type="term" value="C:chloroplast thylakoid membrane"/>
    <property type="evidence" value="ECO:0007669"/>
    <property type="project" value="TreeGrafter"/>
</dbReference>
<evidence type="ECO:0000256" key="5">
    <source>
        <dbReference type="ARBA" id="ARBA00023136"/>
    </source>
</evidence>
<proteinExistence type="inferred from homology"/>
<organism evidence="7 8">
    <name type="scientific">Canna indica</name>
    <name type="common">Indian-shot</name>
    <dbReference type="NCBI Taxonomy" id="4628"/>
    <lineage>
        <taxon>Eukaryota</taxon>
        <taxon>Viridiplantae</taxon>
        <taxon>Streptophyta</taxon>
        <taxon>Embryophyta</taxon>
        <taxon>Tracheophyta</taxon>
        <taxon>Spermatophyta</taxon>
        <taxon>Magnoliopsida</taxon>
        <taxon>Liliopsida</taxon>
        <taxon>Zingiberales</taxon>
        <taxon>Cannaceae</taxon>
        <taxon>Canna</taxon>
    </lineage>
</organism>
<keyword evidence="4 6" id="KW-1133">Transmembrane helix</keyword>
<accession>A0AAQ3JXS4</accession>